<reference evidence="1" key="1">
    <citation type="journal article" date="2021" name="PeerJ">
        <title>Extensive microbial diversity within the chicken gut microbiome revealed by metagenomics and culture.</title>
        <authorList>
            <person name="Gilroy R."/>
            <person name="Ravi A."/>
            <person name="Getino M."/>
            <person name="Pursley I."/>
            <person name="Horton D.L."/>
            <person name="Alikhan N.F."/>
            <person name="Baker D."/>
            <person name="Gharbi K."/>
            <person name="Hall N."/>
            <person name="Watson M."/>
            <person name="Adriaenssens E.M."/>
            <person name="Foster-Nyarko E."/>
            <person name="Jarju S."/>
            <person name="Secka A."/>
            <person name="Antonio M."/>
            <person name="Oren A."/>
            <person name="Chaudhuri R.R."/>
            <person name="La Ragione R."/>
            <person name="Hildebrand F."/>
            <person name="Pallen M.J."/>
        </authorList>
    </citation>
    <scope>NUCLEOTIDE SEQUENCE</scope>
    <source>
        <strain evidence="1">ChiHjej10B9-743</strain>
    </source>
</reference>
<reference evidence="1" key="2">
    <citation type="submission" date="2021-04" db="EMBL/GenBank/DDBJ databases">
        <authorList>
            <person name="Gilroy R."/>
        </authorList>
    </citation>
    <scope>NUCLEOTIDE SEQUENCE</scope>
    <source>
        <strain evidence="1">ChiHjej10B9-743</strain>
    </source>
</reference>
<accession>A0A9D1ZB81</accession>
<dbReference type="Proteomes" id="UP000824133">
    <property type="component" value="Unassembled WGS sequence"/>
</dbReference>
<gene>
    <name evidence="1" type="ORF">IAA42_03720</name>
</gene>
<dbReference type="EMBL" id="DXCP01000028">
    <property type="protein sequence ID" value="HIY79525.1"/>
    <property type="molecule type" value="Genomic_DNA"/>
</dbReference>
<name>A0A9D1ZB81_9ACTN</name>
<proteinExistence type="predicted"/>
<evidence type="ECO:0000313" key="1">
    <source>
        <dbReference type="EMBL" id="HIY79525.1"/>
    </source>
</evidence>
<organism evidence="1 2">
    <name type="scientific">Candidatus Olsenella excrementavium</name>
    <dbReference type="NCBI Taxonomy" id="2838709"/>
    <lineage>
        <taxon>Bacteria</taxon>
        <taxon>Bacillati</taxon>
        <taxon>Actinomycetota</taxon>
        <taxon>Coriobacteriia</taxon>
        <taxon>Coriobacteriales</taxon>
        <taxon>Atopobiaceae</taxon>
        <taxon>Olsenella</taxon>
    </lineage>
</organism>
<dbReference type="AlphaFoldDB" id="A0A9D1ZB81"/>
<protein>
    <submittedName>
        <fullName evidence="1">Uncharacterized protein</fullName>
    </submittedName>
</protein>
<comment type="caution">
    <text evidence="1">The sequence shown here is derived from an EMBL/GenBank/DDBJ whole genome shotgun (WGS) entry which is preliminary data.</text>
</comment>
<evidence type="ECO:0000313" key="2">
    <source>
        <dbReference type="Proteomes" id="UP000824133"/>
    </source>
</evidence>
<sequence>MDIQTIIAQVSAALADAPEKLQELISDPKGTIEELTGLEIGEADLSQIVDGVKNGIADGSLDLGGIDLGSIAGNLGGMLENGPLGGIADSLGGLFGKK</sequence>